<evidence type="ECO:0000313" key="4">
    <source>
        <dbReference type="Proteomes" id="UP000434957"/>
    </source>
</evidence>
<keyword evidence="4" id="KW-1185">Reference proteome</keyword>
<organism evidence="2 5">
    <name type="scientific">Phytophthora rubi</name>
    <dbReference type="NCBI Taxonomy" id="129364"/>
    <lineage>
        <taxon>Eukaryota</taxon>
        <taxon>Sar</taxon>
        <taxon>Stramenopiles</taxon>
        <taxon>Oomycota</taxon>
        <taxon>Peronosporomycetes</taxon>
        <taxon>Peronosporales</taxon>
        <taxon>Peronosporaceae</taxon>
        <taxon>Phytophthora</taxon>
    </lineage>
</organism>
<accession>A0A6A3JYS3</accession>
<evidence type="ECO:0000313" key="2">
    <source>
        <dbReference type="EMBL" id="KAE9000051.1"/>
    </source>
</evidence>
<protein>
    <recommendedName>
        <fullName evidence="6">BZIP domain-containing protein</fullName>
    </recommendedName>
</protein>
<dbReference type="EMBL" id="QXFU01001552">
    <property type="protein sequence ID" value="KAE9000051.1"/>
    <property type="molecule type" value="Genomic_DNA"/>
</dbReference>
<evidence type="ECO:0008006" key="6">
    <source>
        <dbReference type="Google" id="ProtNLM"/>
    </source>
</evidence>
<sequence length="329" mass="37286">MHDSLLYPPNSRQLSDSVIGQVVARHTAPTSRAEDTVLNFSNQSHRLPPTVEQTRQVQSENDSLSAAILRGNSRTTAAKALALHRQIRRKTQQRYRKKLLDKRLTLEGDVRQLQAQIQQLKVLRDTPQRPIDKMAKWSMVIEYVRLFRNGFRPSEPVSELCRGSAPSSSDIAYTQTRFIQSIMAPDVRTNAGYGVEADLEEWRIISLHHVDLSYNLACLERGPEDSVVAHVTATTLVTANMLRRALPRHVTDEKRDEWAAISAKLVGQKLEVSTTLYFGWDREISRFISTSYESDMLTPLVRLLGSLEYASCALSSPLNVHHWSSNQCH</sequence>
<comment type="caution">
    <text evidence="2">The sequence shown here is derived from an EMBL/GenBank/DDBJ whole genome shotgun (WGS) entry which is preliminary data.</text>
</comment>
<reference evidence="2 5" key="1">
    <citation type="submission" date="2018-09" db="EMBL/GenBank/DDBJ databases">
        <title>Genomic investigation of the strawberry pathogen Phytophthora fragariae indicates pathogenicity is determined by transcriptional variation in three key races.</title>
        <authorList>
            <person name="Adams T.M."/>
            <person name="Armitage A.D."/>
            <person name="Sobczyk M.K."/>
            <person name="Bates H.J."/>
            <person name="Dunwell J.M."/>
            <person name="Nellist C.F."/>
            <person name="Harrison R.J."/>
        </authorList>
    </citation>
    <scope>NUCLEOTIDE SEQUENCE [LARGE SCALE GENOMIC DNA]</scope>
    <source>
        <strain evidence="2 5">SCRP324</strain>
        <strain evidence="3 4">SCRP333</strain>
    </source>
</reference>
<evidence type="ECO:0000313" key="5">
    <source>
        <dbReference type="Proteomes" id="UP000435112"/>
    </source>
</evidence>
<dbReference type="EMBL" id="QXFT01001523">
    <property type="protein sequence ID" value="KAE9316495.1"/>
    <property type="molecule type" value="Genomic_DNA"/>
</dbReference>
<dbReference type="Proteomes" id="UP000435112">
    <property type="component" value="Unassembled WGS sequence"/>
</dbReference>
<keyword evidence="1" id="KW-0175">Coiled coil</keyword>
<feature type="coiled-coil region" evidence="1">
    <location>
        <begin position="96"/>
        <end position="123"/>
    </location>
</feature>
<dbReference type="OrthoDB" id="128476at2759"/>
<dbReference type="AlphaFoldDB" id="A0A6A3JYS3"/>
<evidence type="ECO:0000313" key="3">
    <source>
        <dbReference type="EMBL" id="KAE9316495.1"/>
    </source>
</evidence>
<dbReference type="Proteomes" id="UP000434957">
    <property type="component" value="Unassembled WGS sequence"/>
</dbReference>
<evidence type="ECO:0000256" key="1">
    <source>
        <dbReference type="SAM" id="Coils"/>
    </source>
</evidence>
<proteinExistence type="predicted"/>
<gene>
    <name evidence="2" type="ORF">PR002_g18288</name>
    <name evidence="3" type="ORF">PR003_g18709</name>
</gene>
<name>A0A6A3JYS3_9STRA</name>